<sequence>MIALVDGDIVAYRCAASAENEDRDIAFIRTRVMMRDILDEVNATSHRVFLSGGREDNFRMKVDPEYKANRRDTIRPQHLDATKEFLVTNWQAQVCKGYEADDGLGMEQKFEGTVICSIDKDLLQVPGWHYNFVKKEMVKITQDEGFKRFYLQVLTGDRTDNVFGLSGIGPVKAGKLLEGLLPEEYYDACRAAYNDDERLHKNCKLLWILREANQVWEPPKDYVKKEESKEEIPQQEAPIQV</sequence>
<dbReference type="SUPFAM" id="SSF88723">
    <property type="entry name" value="PIN domain-like"/>
    <property type="match status" value="1"/>
</dbReference>
<dbReference type="InterPro" id="IPR002421">
    <property type="entry name" value="5-3_exonuclease"/>
</dbReference>
<dbReference type="Gene3D" id="3.40.50.1010">
    <property type="entry name" value="5'-nuclease"/>
    <property type="match status" value="1"/>
</dbReference>
<evidence type="ECO:0000313" key="8">
    <source>
        <dbReference type="EMBL" id="CAB4197482.1"/>
    </source>
</evidence>
<dbReference type="PANTHER" id="PTHR42646">
    <property type="entry name" value="FLAP ENDONUCLEASE XNI"/>
    <property type="match status" value="1"/>
</dbReference>
<protein>
    <submittedName>
        <fullName evidence="4">Exo 5'-3' exonuclease (Including N-terminal domain of PolI)</fullName>
    </submittedName>
</protein>
<dbReference type="GO" id="GO:0008409">
    <property type="term" value="F:5'-3' exonuclease activity"/>
    <property type="evidence" value="ECO:0007669"/>
    <property type="project" value="InterPro"/>
</dbReference>
<evidence type="ECO:0000313" key="6">
    <source>
        <dbReference type="EMBL" id="CAB4170173.1"/>
    </source>
</evidence>
<dbReference type="InterPro" id="IPR029060">
    <property type="entry name" value="PIN-like_dom_sf"/>
</dbReference>
<keyword evidence="2" id="KW-0378">Hydrolase</keyword>
<dbReference type="EMBL" id="LR796533">
    <property type="protein sequence ID" value="CAB4149892.1"/>
    <property type="molecule type" value="Genomic_DNA"/>
</dbReference>
<keyword evidence="1" id="KW-0540">Nuclease</keyword>
<dbReference type="PANTHER" id="PTHR42646:SF2">
    <property type="entry name" value="5'-3' EXONUCLEASE FAMILY PROTEIN"/>
    <property type="match status" value="1"/>
</dbReference>
<reference evidence="4" key="1">
    <citation type="submission" date="2020-04" db="EMBL/GenBank/DDBJ databases">
        <authorList>
            <person name="Chiriac C."/>
            <person name="Salcher M."/>
            <person name="Ghai R."/>
            <person name="Kavagutti S V."/>
        </authorList>
    </citation>
    <scope>NUCLEOTIDE SEQUENCE</scope>
</reference>
<dbReference type="EMBL" id="LR796302">
    <property type="protein sequence ID" value="CAB4135476.1"/>
    <property type="molecule type" value="Genomic_DNA"/>
</dbReference>
<evidence type="ECO:0000256" key="1">
    <source>
        <dbReference type="ARBA" id="ARBA00022722"/>
    </source>
</evidence>
<evidence type="ECO:0000259" key="3">
    <source>
        <dbReference type="SMART" id="SM00475"/>
    </source>
</evidence>
<evidence type="ECO:0000313" key="5">
    <source>
        <dbReference type="EMBL" id="CAB4149892.1"/>
    </source>
</evidence>
<dbReference type="EMBL" id="LR796855">
    <property type="protein sequence ID" value="CAB4170173.1"/>
    <property type="molecule type" value="Genomic_DNA"/>
</dbReference>
<dbReference type="GO" id="GO:0033567">
    <property type="term" value="P:DNA replication, Okazaki fragment processing"/>
    <property type="evidence" value="ECO:0007669"/>
    <property type="project" value="InterPro"/>
</dbReference>
<dbReference type="InterPro" id="IPR020046">
    <property type="entry name" value="5-3_exonucl_a-hlix_arch_N"/>
</dbReference>
<accession>A0A6J5LRA1</accession>
<dbReference type="SMART" id="SM00475">
    <property type="entry name" value="53EXOc"/>
    <property type="match status" value="1"/>
</dbReference>
<dbReference type="GO" id="GO:0003677">
    <property type="term" value="F:DNA binding"/>
    <property type="evidence" value="ECO:0007669"/>
    <property type="project" value="InterPro"/>
</dbReference>
<dbReference type="InterPro" id="IPR036279">
    <property type="entry name" value="5-3_exonuclease_C_sf"/>
</dbReference>
<dbReference type="GO" id="GO:0017108">
    <property type="term" value="F:5'-flap endonuclease activity"/>
    <property type="evidence" value="ECO:0007669"/>
    <property type="project" value="InterPro"/>
</dbReference>
<dbReference type="SUPFAM" id="SSF47807">
    <property type="entry name" value="5' to 3' exonuclease, C-terminal subdomain"/>
    <property type="match status" value="1"/>
</dbReference>
<keyword evidence="4" id="KW-0269">Exonuclease</keyword>
<dbReference type="InterPro" id="IPR038969">
    <property type="entry name" value="FEN"/>
</dbReference>
<evidence type="ECO:0000313" key="4">
    <source>
        <dbReference type="EMBL" id="CAB4135476.1"/>
    </source>
</evidence>
<dbReference type="EMBL" id="LR797373">
    <property type="protein sequence ID" value="CAB4210345.1"/>
    <property type="molecule type" value="Genomic_DNA"/>
</dbReference>
<evidence type="ECO:0000256" key="2">
    <source>
        <dbReference type="ARBA" id="ARBA00022801"/>
    </source>
</evidence>
<proteinExistence type="predicted"/>
<feature type="domain" description="5'-3' exonuclease" evidence="3">
    <location>
        <begin position="1"/>
        <end position="224"/>
    </location>
</feature>
<dbReference type="EMBL" id="LR797044">
    <property type="protein sequence ID" value="CAB4182780.1"/>
    <property type="molecule type" value="Genomic_DNA"/>
</dbReference>
<dbReference type="Pfam" id="PF02739">
    <property type="entry name" value="5_3_exonuc_N"/>
    <property type="match status" value="1"/>
</dbReference>
<gene>
    <name evidence="7" type="ORF">UFOVP1078_24</name>
    <name evidence="8" type="ORF">UFOVP1317_14</name>
    <name evidence="9" type="ORF">UFOVP1429_9</name>
    <name evidence="4" type="ORF">UFOVP289_35</name>
    <name evidence="5" type="ORF">UFOVP547_12</name>
    <name evidence="6" type="ORF">UFOVP900_57</name>
</gene>
<evidence type="ECO:0000313" key="7">
    <source>
        <dbReference type="EMBL" id="CAB4182780.1"/>
    </source>
</evidence>
<name>A0A6J5LRA1_9CAUD</name>
<dbReference type="EMBL" id="LR797261">
    <property type="protein sequence ID" value="CAB4197482.1"/>
    <property type="molecule type" value="Genomic_DNA"/>
</dbReference>
<organism evidence="4">
    <name type="scientific">uncultured Caudovirales phage</name>
    <dbReference type="NCBI Taxonomy" id="2100421"/>
    <lineage>
        <taxon>Viruses</taxon>
        <taxon>Duplodnaviria</taxon>
        <taxon>Heunggongvirae</taxon>
        <taxon>Uroviricota</taxon>
        <taxon>Caudoviricetes</taxon>
        <taxon>Peduoviridae</taxon>
        <taxon>Maltschvirus</taxon>
        <taxon>Maltschvirus maltsch</taxon>
    </lineage>
</organism>
<evidence type="ECO:0000313" key="9">
    <source>
        <dbReference type="EMBL" id="CAB4210345.1"/>
    </source>
</evidence>